<organism evidence="1 2">
    <name type="scientific">Croceicoccus naphthovorans</name>
    <dbReference type="NCBI Taxonomy" id="1348774"/>
    <lineage>
        <taxon>Bacteria</taxon>
        <taxon>Pseudomonadati</taxon>
        <taxon>Pseudomonadota</taxon>
        <taxon>Alphaproteobacteria</taxon>
        <taxon>Sphingomonadales</taxon>
        <taxon>Erythrobacteraceae</taxon>
        <taxon>Croceicoccus</taxon>
    </lineage>
</organism>
<evidence type="ECO:0000313" key="1">
    <source>
        <dbReference type="EMBL" id="AKM09885.1"/>
    </source>
</evidence>
<proteinExistence type="predicted"/>
<dbReference type="RefSeq" id="WP_047820569.1">
    <property type="nucleotide sequence ID" value="NZ_CP011770.1"/>
</dbReference>
<dbReference type="KEGG" id="cna:AB433_07640"/>
<dbReference type="STRING" id="1348774.AB433_07640"/>
<name>A0A0G3XEA9_9SPHN</name>
<keyword evidence="2" id="KW-1185">Reference proteome</keyword>
<dbReference type="AlphaFoldDB" id="A0A0G3XEA9"/>
<accession>A0A0G3XEA9</accession>
<sequence length="139" mass="15294">MNDLVDTWADVMRWWSPGGALLAIWPLSFWLRVQVRRYLDEGNRTVAVSLLTLIFAGSALVAFLLFALLAGTVIPFTSRLTGFGQDDHVFRSIMAAAWTLVALGAWMSAVALRRSRRLVAASSFFWLLAVVFGVSATAS</sequence>
<gene>
    <name evidence="1" type="ORF">AB433_07640</name>
</gene>
<dbReference type="EMBL" id="CP011770">
    <property type="protein sequence ID" value="AKM09885.1"/>
    <property type="molecule type" value="Genomic_DNA"/>
</dbReference>
<reference evidence="1 2" key="1">
    <citation type="submission" date="2015-06" db="EMBL/GenBank/DDBJ databases">
        <authorList>
            <person name="Zeng Y."/>
            <person name="Huang Y."/>
        </authorList>
    </citation>
    <scope>NUCLEOTIDE SEQUENCE [LARGE SCALE GENOMIC DNA]</scope>
    <source>
        <strain evidence="1 2">PQ-2</strain>
    </source>
</reference>
<dbReference type="Proteomes" id="UP000035287">
    <property type="component" value="Chromosome"/>
</dbReference>
<protein>
    <submittedName>
        <fullName evidence="1">Uncharacterized protein</fullName>
    </submittedName>
</protein>
<dbReference type="OrthoDB" id="7513204at2"/>
<dbReference type="PATRIC" id="fig|1348774.3.peg.1602"/>
<evidence type="ECO:0000313" key="2">
    <source>
        <dbReference type="Proteomes" id="UP000035287"/>
    </source>
</evidence>